<dbReference type="RefSeq" id="WP_378478843.1">
    <property type="nucleotide sequence ID" value="NZ_JBHUIW010000019.1"/>
</dbReference>
<feature type="transmembrane region" description="Helical" evidence="2">
    <location>
        <begin position="20"/>
        <end position="41"/>
    </location>
</feature>
<feature type="region of interest" description="Disordered" evidence="1">
    <location>
        <begin position="58"/>
        <end position="144"/>
    </location>
</feature>
<dbReference type="Gene3D" id="3.30.1150.10">
    <property type="match status" value="1"/>
</dbReference>
<keyword evidence="2" id="KW-0472">Membrane</keyword>
<keyword evidence="2" id="KW-1133">Transmembrane helix</keyword>
<name>A0ABW5ANM1_9BRAD</name>
<comment type="caution">
    <text evidence="3">The sequence shown here is derived from an EMBL/GenBank/DDBJ whole genome shotgun (WGS) entry which is preliminary data.</text>
</comment>
<evidence type="ECO:0000313" key="3">
    <source>
        <dbReference type="EMBL" id="MFD2183692.1"/>
    </source>
</evidence>
<evidence type="ECO:0000256" key="1">
    <source>
        <dbReference type="SAM" id="MobiDB-lite"/>
    </source>
</evidence>
<dbReference type="EMBL" id="JBHUIW010000019">
    <property type="protein sequence ID" value="MFD2183692.1"/>
    <property type="molecule type" value="Genomic_DNA"/>
</dbReference>
<proteinExistence type="predicted"/>
<protein>
    <submittedName>
        <fullName evidence="3">TonB C-terminal domain-containing protein</fullName>
    </submittedName>
</protein>
<reference evidence="4" key="1">
    <citation type="journal article" date="2019" name="Int. J. Syst. Evol. Microbiol.">
        <title>The Global Catalogue of Microorganisms (GCM) 10K type strain sequencing project: providing services to taxonomists for standard genome sequencing and annotation.</title>
        <authorList>
            <consortium name="The Broad Institute Genomics Platform"/>
            <consortium name="The Broad Institute Genome Sequencing Center for Infectious Disease"/>
            <person name="Wu L."/>
            <person name="Ma J."/>
        </authorList>
    </citation>
    <scope>NUCLEOTIDE SEQUENCE [LARGE SCALE GENOMIC DNA]</scope>
    <source>
        <strain evidence="4">CGMCC 1.6774</strain>
    </source>
</reference>
<feature type="compositionally biased region" description="Basic and acidic residues" evidence="1">
    <location>
        <begin position="90"/>
        <end position="112"/>
    </location>
</feature>
<dbReference type="Pfam" id="PF13103">
    <property type="entry name" value="TonB_2"/>
    <property type="match status" value="1"/>
</dbReference>
<keyword evidence="2" id="KW-0812">Transmembrane</keyword>
<feature type="compositionally biased region" description="Gly residues" evidence="1">
    <location>
        <begin position="125"/>
        <end position="144"/>
    </location>
</feature>
<evidence type="ECO:0000313" key="4">
    <source>
        <dbReference type="Proteomes" id="UP001597314"/>
    </source>
</evidence>
<keyword evidence="4" id="KW-1185">Reference proteome</keyword>
<dbReference type="SUPFAM" id="SSF74653">
    <property type="entry name" value="TolA/TonB C-terminal domain"/>
    <property type="match status" value="1"/>
</dbReference>
<gene>
    <name evidence="3" type="ORF">ACFSOX_16165</name>
</gene>
<feature type="compositionally biased region" description="Pro residues" evidence="1">
    <location>
        <begin position="60"/>
        <end position="69"/>
    </location>
</feature>
<sequence>MARRYHTSDDSGRSGGRGRLLAVGTGLVVLLLLGAGVAVLLSGDPEPPRKVQDLTVVAILPPPPPPPPPPEREPPPPEQKVVEQTPVKQEIIEEKPVEIPKEAPPDDTKSDAPPDGPLGLDDAGKGPGDLLGRPGGRGIIGGGGGGGGGGTKWGWYAAIVQSQIEAALRANERTRYAVMQVQVRLWSDGTGRVNRVQLVSSTGNPELDAVIQNDVLGRLTLREPPPRDMPMPIITRVMARRPT</sequence>
<accession>A0ABW5ANM1</accession>
<dbReference type="Proteomes" id="UP001597314">
    <property type="component" value="Unassembled WGS sequence"/>
</dbReference>
<evidence type="ECO:0000256" key="2">
    <source>
        <dbReference type="SAM" id="Phobius"/>
    </source>
</evidence>
<organism evidence="3 4">
    <name type="scientific">Rhodoplanes azumiensis</name>
    <dbReference type="NCBI Taxonomy" id="1897628"/>
    <lineage>
        <taxon>Bacteria</taxon>
        <taxon>Pseudomonadati</taxon>
        <taxon>Pseudomonadota</taxon>
        <taxon>Alphaproteobacteria</taxon>
        <taxon>Hyphomicrobiales</taxon>
        <taxon>Nitrobacteraceae</taxon>
        <taxon>Rhodoplanes</taxon>
    </lineage>
</organism>